<sequence length="198" mass="22578">GGKLRHAPPHWPLHATKGGRHYLDTQRVSLRKIMSTTTNCYSLRQGAQEYKKLFLILLLDHLTIHLKDKTHPIHKIRMQPPYTGNAGWMARDIGCKMEFTSTRFTWAMWKLMVMTSSPLRENGMTNLFLSQISHKKSTSKFNLFLKFSTLNGSHNPVSSLENSRSALVVVRFEFGRRFGASGSYKGSSGFLLAHKELI</sequence>
<dbReference type="AlphaFoldDB" id="A0A9I9EA18"/>
<reference evidence="1" key="1">
    <citation type="submission" date="2023-03" db="UniProtKB">
        <authorList>
            <consortium name="EnsemblPlants"/>
        </authorList>
    </citation>
    <scope>IDENTIFICATION</scope>
</reference>
<dbReference type="Gramene" id="MELO3C030729.2.1">
    <property type="protein sequence ID" value="MELO3C030729.2.1"/>
    <property type="gene ID" value="MELO3C030729.2"/>
</dbReference>
<name>A0A9I9EA18_CUCME</name>
<dbReference type="EnsemblPlants" id="MELO3C030729.2.1">
    <property type="protein sequence ID" value="MELO3C030729.2.1"/>
    <property type="gene ID" value="MELO3C030729.2"/>
</dbReference>
<accession>A0A9I9EA18</accession>
<organism evidence="1">
    <name type="scientific">Cucumis melo</name>
    <name type="common">Muskmelon</name>
    <dbReference type="NCBI Taxonomy" id="3656"/>
    <lineage>
        <taxon>Eukaryota</taxon>
        <taxon>Viridiplantae</taxon>
        <taxon>Streptophyta</taxon>
        <taxon>Embryophyta</taxon>
        <taxon>Tracheophyta</taxon>
        <taxon>Spermatophyta</taxon>
        <taxon>Magnoliopsida</taxon>
        <taxon>eudicotyledons</taxon>
        <taxon>Gunneridae</taxon>
        <taxon>Pentapetalae</taxon>
        <taxon>rosids</taxon>
        <taxon>fabids</taxon>
        <taxon>Cucurbitales</taxon>
        <taxon>Cucurbitaceae</taxon>
        <taxon>Benincaseae</taxon>
        <taxon>Cucumis</taxon>
    </lineage>
</organism>
<protein>
    <submittedName>
        <fullName evidence="1">Uncharacterized protein</fullName>
    </submittedName>
</protein>
<proteinExistence type="predicted"/>
<evidence type="ECO:0000313" key="1">
    <source>
        <dbReference type="EnsemblPlants" id="MELO3C030729.2.1"/>
    </source>
</evidence>